<keyword evidence="2" id="KW-1185">Reference proteome</keyword>
<dbReference type="SUPFAM" id="SSF55811">
    <property type="entry name" value="Nudix"/>
    <property type="match status" value="1"/>
</dbReference>
<dbReference type="AlphaFoldDB" id="A0A1E5QC51"/>
<name>A0A1E5QC51_9PROT</name>
<evidence type="ECO:0000313" key="1">
    <source>
        <dbReference type="EMBL" id="OEJ69574.1"/>
    </source>
</evidence>
<dbReference type="RefSeq" id="WP_069956458.1">
    <property type="nucleotide sequence ID" value="NZ_MCGG01000003.1"/>
</dbReference>
<dbReference type="Gene3D" id="3.90.79.10">
    <property type="entry name" value="Nucleoside Triphosphate Pyrophosphohydrolase"/>
    <property type="match status" value="1"/>
</dbReference>
<proteinExistence type="predicted"/>
<gene>
    <name evidence="1" type="ORF">BEN30_02545</name>
</gene>
<dbReference type="OrthoDB" id="542521at2"/>
<sequence>MQDLKRAIKVIDTCVPNPRLGLGDEVFRMVSRLTPMVNVDLLIKNESGDILLTWRDDDFYGPGWHIPGGVLRFKETFDTRIQAVAKLELNTHVAHDSTPCMIQPSINRTHETRGHFVSLLFKCTLTSPLDDAQKFDPQKPQNNHWAWHPTLPENMIEVQHEIYNTLWDLPV</sequence>
<protein>
    <recommendedName>
        <fullName evidence="3">Nudix hydrolase domain-containing protein</fullName>
    </recommendedName>
</protein>
<organism evidence="1 2">
    <name type="scientific">Magnetovibrio blakemorei</name>
    <dbReference type="NCBI Taxonomy" id="28181"/>
    <lineage>
        <taxon>Bacteria</taxon>
        <taxon>Pseudomonadati</taxon>
        <taxon>Pseudomonadota</taxon>
        <taxon>Alphaproteobacteria</taxon>
        <taxon>Rhodospirillales</taxon>
        <taxon>Magnetovibrionaceae</taxon>
        <taxon>Magnetovibrio</taxon>
    </lineage>
</organism>
<dbReference type="Proteomes" id="UP000095347">
    <property type="component" value="Unassembled WGS sequence"/>
</dbReference>
<reference evidence="2" key="1">
    <citation type="submission" date="2016-07" db="EMBL/GenBank/DDBJ databases">
        <authorList>
            <person name="Florea S."/>
            <person name="Webb J.S."/>
            <person name="Jaromczyk J."/>
            <person name="Schardl C.L."/>
        </authorList>
    </citation>
    <scope>NUCLEOTIDE SEQUENCE [LARGE SCALE GENOMIC DNA]</scope>
    <source>
        <strain evidence="2">MV-1</strain>
    </source>
</reference>
<dbReference type="STRING" id="28181.BEN30_02545"/>
<dbReference type="EMBL" id="MCGG01000003">
    <property type="protein sequence ID" value="OEJ69574.1"/>
    <property type="molecule type" value="Genomic_DNA"/>
</dbReference>
<dbReference type="InterPro" id="IPR015797">
    <property type="entry name" value="NUDIX_hydrolase-like_dom_sf"/>
</dbReference>
<evidence type="ECO:0000313" key="2">
    <source>
        <dbReference type="Proteomes" id="UP000095347"/>
    </source>
</evidence>
<evidence type="ECO:0008006" key="3">
    <source>
        <dbReference type="Google" id="ProtNLM"/>
    </source>
</evidence>
<accession>A0A1E5QC51</accession>
<comment type="caution">
    <text evidence="1">The sequence shown here is derived from an EMBL/GenBank/DDBJ whole genome shotgun (WGS) entry which is preliminary data.</text>
</comment>